<organism evidence="1 2">
    <name type="scientific">Aquamicrobium defluvii</name>
    <dbReference type="NCBI Taxonomy" id="69279"/>
    <lineage>
        <taxon>Bacteria</taxon>
        <taxon>Pseudomonadati</taxon>
        <taxon>Pseudomonadota</taxon>
        <taxon>Alphaproteobacteria</taxon>
        <taxon>Hyphomicrobiales</taxon>
        <taxon>Phyllobacteriaceae</taxon>
        <taxon>Aquamicrobium</taxon>
    </lineage>
</organism>
<name>A0A011ULC4_9HYPH</name>
<dbReference type="AlphaFoldDB" id="A0A011ULC4"/>
<dbReference type="EMBL" id="JENY01000015">
    <property type="protein sequence ID" value="EXL06708.1"/>
    <property type="molecule type" value="Genomic_DNA"/>
</dbReference>
<accession>A0A011ULC4</accession>
<gene>
    <name evidence="1" type="ORF">BG36_05005</name>
</gene>
<dbReference type="eggNOG" id="ENOG5030KFW">
    <property type="taxonomic scope" value="Bacteria"/>
</dbReference>
<proteinExistence type="predicted"/>
<sequence length="85" mass="9605">MTGGIAYFDYPSKPARATVGRDFPGRPQRRHKTIARAIVWESETATAADMRREETCWIRALRANDPDIGYNRFPAFGTPGARISY</sequence>
<dbReference type="STRING" id="69279.BG36_05005"/>
<dbReference type="Proteomes" id="UP000019849">
    <property type="component" value="Unassembled WGS sequence"/>
</dbReference>
<comment type="caution">
    <text evidence="1">The sequence shown here is derived from an EMBL/GenBank/DDBJ whole genome shotgun (WGS) entry which is preliminary data.</text>
</comment>
<dbReference type="PATRIC" id="fig|69279.3.peg.2389"/>
<evidence type="ECO:0000313" key="1">
    <source>
        <dbReference type="EMBL" id="EXL06708.1"/>
    </source>
</evidence>
<protein>
    <submittedName>
        <fullName evidence="1">Uncharacterized protein</fullName>
    </submittedName>
</protein>
<evidence type="ECO:0000313" key="2">
    <source>
        <dbReference type="Proteomes" id="UP000019849"/>
    </source>
</evidence>
<dbReference type="HOGENOM" id="CLU_2505565_0_0_5"/>
<reference evidence="1 2" key="1">
    <citation type="submission" date="2014-02" db="EMBL/GenBank/DDBJ databases">
        <title>Aquamicrobium defluvii Genome sequencing.</title>
        <authorList>
            <person name="Wang X."/>
        </authorList>
    </citation>
    <scope>NUCLEOTIDE SEQUENCE [LARGE SCALE GENOMIC DNA]</scope>
    <source>
        <strain evidence="1 2">W13Z1</strain>
    </source>
</reference>